<reference evidence="1" key="1">
    <citation type="submission" date="2022-07" db="EMBL/GenBank/DDBJ databases">
        <title>Phylogenomic reconstructions and comparative analyses of Kickxellomycotina fungi.</title>
        <authorList>
            <person name="Reynolds N.K."/>
            <person name="Stajich J.E."/>
            <person name="Barry K."/>
            <person name="Grigoriev I.V."/>
            <person name="Crous P."/>
            <person name="Smith M.E."/>
        </authorList>
    </citation>
    <scope>NUCLEOTIDE SEQUENCE</scope>
    <source>
        <strain evidence="1">Benny 63K</strain>
    </source>
</reference>
<keyword evidence="1" id="KW-0645">Protease</keyword>
<proteinExistence type="predicted"/>
<sequence>MDHNSDGENDTLTYTASEVVSLRDNSQTPQHQPSPLPSANDDDATIIVSNSTSANRYYSGLSTINEEEFLEANVKLEPKLEEHCHGYFHWEIEDWSQLPDRAISQTFTVGGRDWSILLFPRGNQAPETVSLYIERKASHGEADDWYTCATFGLAMSNMDDPSMFKKSVTSHRFTAEESDWGFTRFAELRHMITPSDDSSPALLDKGRVRISAYVRIVKDPLGVLWHNFHNYNSRKYTGHVGLRNQGATCYMNSLLQSLYFTNEFRNAVYQIPTEDEDPKKSVALALQRVFYNLQVSSEPVDTTELTKSFGWDSLESFMQHDVQEFNRVLQDSLETKMKGTVVDGAVANLFEGKMKSYIRCVNVNYESSRVENYYDISLNVKGCSTLRDSFANYCEVEMLDGENKYQAEGHGLQDARKGVIFESFPPVLQLQLKRFEYDFMRDAMVKINDRHEFPPSIDLGEFLSEDADRSKSWNYVLHGVLVHSGDLHGGHYFGLLRPTTENKWFRFDDDRVVPVSGDEVFEEYYGGEFTKETHQPQQLGTRARPISKRFTNAYMLVYIRESERDRVLSTDEAPVPEHLLRRIQQEKDELARRQREKQEMANTVAVKVVSNFEFRGHQGFDLCQFGPRQPSSNPLFSERMPRTMTLGEFKEHYANAIGRDPEEFRLWSMVGRLNKTIRCDAPLLDDSMPQTLAQIKETRSLKWPEVRFYCELRDTQAMPDGFMATPVPKGLSLIHLKFYDPDMGMVGIGSMYVHSGQLIRDIKPSLLSMAKLPADTQIILYEEVKPSLIERMDVSLSFSKAEIQTGDIICYQVAPAPGTQKYLATVPEYFDDIQHRVCVRFVPRLASKDQDDYNGSDSDSQAADDMPILKASNKLPYDNVAQWLAGQIGAEDPLKLRFYTVSPTGQPRQPVRRIMSTVLSDMLPNSMYTQPALNSDGLPEYTVMYERLEYSLAQMENMRSVRVTCIGKSMRDESHVEFLVPKTGVSQIIIDNTYAKLEQQQRSGETDPAAAADAAAPKPSPMRFYTASYHRFSHLLTGAERISEMGNPSVTEVIAERLSSTNGTSIANGSPASQRADSDLLMDIDVISKQGDGVDIEVFHFYRELNNTHSVPFLFRVYPGEIWADTWARLGRKLGLGEKELKNLGVVYGSAGTVELQRCHVIQGFGEEPVDSSPSMAMVVVNNNGTGQNSPMGSPQRIDAEAEPLHPAAGAAAAAVSMLGSDDMSLWDLIQQTTAAGTATAEADDVPMRNSSGTATGFIGLNHVDRVSRQRGAHHERAIRINN</sequence>
<accession>A0ACC1ITC9</accession>
<organism evidence="1 2">
    <name type="scientific">Kickxella alabastrina</name>
    <dbReference type="NCBI Taxonomy" id="61397"/>
    <lineage>
        <taxon>Eukaryota</taxon>
        <taxon>Fungi</taxon>
        <taxon>Fungi incertae sedis</taxon>
        <taxon>Zoopagomycota</taxon>
        <taxon>Kickxellomycotina</taxon>
        <taxon>Kickxellomycetes</taxon>
        <taxon>Kickxellales</taxon>
        <taxon>Kickxellaceae</taxon>
        <taxon>Kickxella</taxon>
    </lineage>
</organism>
<dbReference type="EC" id="3.4.19.12" evidence="1"/>
<gene>
    <name evidence="1" type="primary">UBP15_1</name>
    <name evidence="1" type="ORF">LPJ66_001408</name>
</gene>
<protein>
    <submittedName>
        <fullName evidence="1">Ubiquitin-specific protease ubp15</fullName>
        <ecNumber evidence="1">3.4.19.12</ecNumber>
    </submittedName>
</protein>
<keyword evidence="1" id="KW-0378">Hydrolase</keyword>
<comment type="caution">
    <text evidence="1">The sequence shown here is derived from an EMBL/GenBank/DDBJ whole genome shotgun (WGS) entry which is preliminary data.</text>
</comment>
<evidence type="ECO:0000313" key="2">
    <source>
        <dbReference type="Proteomes" id="UP001150581"/>
    </source>
</evidence>
<name>A0ACC1ITC9_9FUNG</name>
<keyword evidence="2" id="KW-1185">Reference proteome</keyword>
<evidence type="ECO:0000313" key="1">
    <source>
        <dbReference type="EMBL" id="KAJ1900521.1"/>
    </source>
</evidence>
<dbReference type="EMBL" id="JANBPG010000075">
    <property type="protein sequence ID" value="KAJ1900521.1"/>
    <property type="molecule type" value="Genomic_DNA"/>
</dbReference>
<dbReference type="Proteomes" id="UP001150581">
    <property type="component" value="Unassembled WGS sequence"/>
</dbReference>